<dbReference type="InterPro" id="IPR029063">
    <property type="entry name" value="SAM-dependent_MTases_sf"/>
</dbReference>
<dbReference type="OrthoDB" id="2013972at2759"/>
<keyword evidence="3" id="KW-1185">Reference proteome</keyword>
<dbReference type="SUPFAM" id="SSF53335">
    <property type="entry name" value="S-adenosyl-L-methionine-dependent methyltransferases"/>
    <property type="match status" value="1"/>
</dbReference>
<keyword evidence="2" id="KW-0489">Methyltransferase</keyword>
<dbReference type="CDD" id="cd02440">
    <property type="entry name" value="AdoMet_MTases"/>
    <property type="match status" value="1"/>
</dbReference>
<evidence type="ECO:0000313" key="3">
    <source>
        <dbReference type="Proteomes" id="UP000265703"/>
    </source>
</evidence>
<dbReference type="Pfam" id="PF13649">
    <property type="entry name" value="Methyltransf_25"/>
    <property type="match status" value="1"/>
</dbReference>
<protein>
    <submittedName>
        <fullName evidence="2">S-adenosyl-L-methionine-dependent methyltransferase</fullName>
    </submittedName>
</protein>
<dbReference type="EMBL" id="QKYT01000001">
    <property type="protein sequence ID" value="RIA99727.1"/>
    <property type="molecule type" value="Genomic_DNA"/>
</dbReference>
<dbReference type="STRING" id="658196.A0A397TTL6"/>
<evidence type="ECO:0000259" key="1">
    <source>
        <dbReference type="Pfam" id="PF13649"/>
    </source>
</evidence>
<feature type="domain" description="Methyltransferase" evidence="1">
    <location>
        <begin position="87"/>
        <end position="178"/>
    </location>
</feature>
<accession>A0A397TTL6</accession>
<dbReference type="Proteomes" id="UP000265703">
    <property type="component" value="Unassembled WGS sequence"/>
</dbReference>
<dbReference type="AlphaFoldDB" id="A0A397TTL6"/>
<dbReference type="InterPro" id="IPR041698">
    <property type="entry name" value="Methyltransf_25"/>
</dbReference>
<dbReference type="PANTHER" id="PTHR43591">
    <property type="entry name" value="METHYLTRANSFERASE"/>
    <property type="match status" value="1"/>
</dbReference>
<dbReference type="GO" id="GO:0008168">
    <property type="term" value="F:methyltransferase activity"/>
    <property type="evidence" value="ECO:0007669"/>
    <property type="project" value="UniProtKB-KW"/>
</dbReference>
<reference evidence="2 3" key="1">
    <citation type="submission" date="2018-06" db="EMBL/GenBank/DDBJ databases">
        <title>Comparative genomics reveals the genomic features of Rhizophagus irregularis, R. cerebriforme, R. diaphanum and Gigaspora rosea, and their symbiotic lifestyle signature.</title>
        <authorList>
            <person name="Morin E."/>
            <person name="San Clemente H."/>
            <person name="Chen E.C.H."/>
            <person name="De La Providencia I."/>
            <person name="Hainaut M."/>
            <person name="Kuo A."/>
            <person name="Kohler A."/>
            <person name="Murat C."/>
            <person name="Tang N."/>
            <person name="Roy S."/>
            <person name="Loubradou J."/>
            <person name="Henrissat B."/>
            <person name="Grigoriev I.V."/>
            <person name="Corradi N."/>
            <person name="Roux C."/>
            <person name="Martin F.M."/>
        </authorList>
    </citation>
    <scope>NUCLEOTIDE SEQUENCE [LARGE SCALE GENOMIC DNA]</scope>
    <source>
        <strain evidence="2 3">DAOM 227022</strain>
    </source>
</reference>
<organism evidence="2 3">
    <name type="scientific">Glomus cerebriforme</name>
    <dbReference type="NCBI Taxonomy" id="658196"/>
    <lineage>
        <taxon>Eukaryota</taxon>
        <taxon>Fungi</taxon>
        <taxon>Fungi incertae sedis</taxon>
        <taxon>Mucoromycota</taxon>
        <taxon>Glomeromycotina</taxon>
        <taxon>Glomeromycetes</taxon>
        <taxon>Glomerales</taxon>
        <taxon>Glomeraceae</taxon>
        <taxon>Glomus</taxon>
    </lineage>
</organism>
<keyword evidence="2" id="KW-0808">Transferase</keyword>
<dbReference type="Gene3D" id="3.40.50.150">
    <property type="entry name" value="Vaccinia Virus protein VP39"/>
    <property type="match status" value="1"/>
</dbReference>
<sequence>MGNYYSHNSTIKIKRKYSHKLNEFTDSRSPTEPTEPHEENLLQKYYLPNNNEDIDRQHAHHFVKRYLFQGYFSSPIEKKINQEGFKVLDVGCGAGTWLLDLANKYRNTDFFGLDIKPIFPNEIKPGNIKFIEADIFNGLPFPDNEFDFVHMESMHLIFTLDQWIYAISEIIRVTKPEGYIELSEAYTNFKGYGPIRIKIIEALNKACLQRGVDVNLASRLDNILQSLQGVTNINRDERTVILGPNGGQPGIVFQDLFINFCTSDLSLEIFSSLLNMTKDTCKDLFLNDLKNESKQSKAVSEYYLVRYWAQKINNN</sequence>
<dbReference type="PANTHER" id="PTHR43591:SF24">
    <property type="entry name" value="2-METHOXY-6-POLYPRENYL-1,4-BENZOQUINOL METHYLASE, MITOCHONDRIAL"/>
    <property type="match status" value="1"/>
</dbReference>
<name>A0A397TTL6_9GLOM</name>
<proteinExistence type="predicted"/>
<gene>
    <name evidence="2" type="ORF">C1645_730647</name>
</gene>
<dbReference type="GO" id="GO:0032259">
    <property type="term" value="P:methylation"/>
    <property type="evidence" value="ECO:0007669"/>
    <property type="project" value="UniProtKB-KW"/>
</dbReference>
<comment type="caution">
    <text evidence="2">The sequence shown here is derived from an EMBL/GenBank/DDBJ whole genome shotgun (WGS) entry which is preliminary data.</text>
</comment>
<evidence type="ECO:0000313" key="2">
    <source>
        <dbReference type="EMBL" id="RIA99727.1"/>
    </source>
</evidence>